<comment type="similarity">
    <text evidence="1 5">Belongs to the peptidase S8 family.</text>
</comment>
<evidence type="ECO:0000256" key="4">
    <source>
        <dbReference type="ARBA" id="ARBA00022825"/>
    </source>
</evidence>
<feature type="domain" description="Peptidase S8/S53" evidence="8">
    <location>
        <begin position="238"/>
        <end position="478"/>
    </location>
</feature>
<feature type="active site" description="Charge relay system" evidence="5">
    <location>
        <position position="430"/>
    </location>
</feature>
<dbReference type="CDD" id="cd05561">
    <property type="entry name" value="Peptidases_S8_4"/>
    <property type="match status" value="1"/>
</dbReference>
<evidence type="ECO:0000256" key="7">
    <source>
        <dbReference type="SAM" id="SignalP"/>
    </source>
</evidence>
<dbReference type="Pfam" id="PF00082">
    <property type="entry name" value="Peptidase_S8"/>
    <property type="match status" value="1"/>
</dbReference>
<feature type="active site" description="Charge relay system" evidence="5">
    <location>
        <position position="277"/>
    </location>
</feature>
<evidence type="ECO:0000313" key="10">
    <source>
        <dbReference type="Proteomes" id="UP000034832"/>
    </source>
</evidence>
<dbReference type="InterPro" id="IPR000209">
    <property type="entry name" value="Peptidase_S8/S53_dom"/>
</dbReference>
<accession>A0A4U6BXZ0</accession>
<dbReference type="Gene3D" id="3.40.50.200">
    <property type="entry name" value="Peptidase S8/S53 domain"/>
    <property type="match status" value="1"/>
</dbReference>
<dbReference type="PANTHER" id="PTHR43806:SF11">
    <property type="entry name" value="CEREVISIN-RELATED"/>
    <property type="match status" value="1"/>
</dbReference>
<dbReference type="STRING" id="211460.YH63_20955"/>
<keyword evidence="4 5" id="KW-0720">Serine protease</keyword>
<dbReference type="AlphaFoldDB" id="A0A4U6BXZ0"/>
<dbReference type="PROSITE" id="PS00136">
    <property type="entry name" value="SUBTILASE_ASP"/>
    <property type="match status" value="1"/>
</dbReference>
<dbReference type="PROSITE" id="PS00137">
    <property type="entry name" value="SUBTILASE_HIS"/>
    <property type="match status" value="1"/>
</dbReference>
<dbReference type="InterPro" id="IPR023827">
    <property type="entry name" value="Peptidase_S8_Asp-AS"/>
</dbReference>
<dbReference type="EMBL" id="LBIA02000001">
    <property type="protein sequence ID" value="TKT73744.1"/>
    <property type="molecule type" value="Genomic_DNA"/>
</dbReference>
<keyword evidence="7" id="KW-0732">Signal</keyword>
<organism evidence="9 10">
    <name type="scientific">Afipia massiliensis</name>
    <dbReference type="NCBI Taxonomy" id="211460"/>
    <lineage>
        <taxon>Bacteria</taxon>
        <taxon>Pseudomonadati</taxon>
        <taxon>Pseudomonadota</taxon>
        <taxon>Alphaproteobacteria</taxon>
        <taxon>Hyphomicrobiales</taxon>
        <taxon>Nitrobacteraceae</taxon>
        <taxon>Afipia</taxon>
    </lineage>
</organism>
<reference evidence="9" key="1">
    <citation type="submission" date="2019-04" db="EMBL/GenBank/DDBJ databases">
        <title>Whole genome sequencing of cave bacteria.</title>
        <authorList>
            <person name="Gan H.M."/>
            <person name="Barton H."/>
            <person name="Savka M.A."/>
        </authorList>
    </citation>
    <scope>NUCLEOTIDE SEQUENCE [LARGE SCALE GENOMIC DNA]</scope>
    <source>
        <strain evidence="9">LC387</strain>
    </source>
</reference>
<keyword evidence="3 5" id="KW-0378">Hydrolase</keyword>
<dbReference type="SUPFAM" id="SSF52743">
    <property type="entry name" value="Subtilisin-like"/>
    <property type="match status" value="1"/>
</dbReference>
<dbReference type="Proteomes" id="UP000034832">
    <property type="component" value="Unassembled WGS sequence"/>
</dbReference>
<keyword evidence="10" id="KW-1185">Reference proteome</keyword>
<dbReference type="GO" id="GO:0004252">
    <property type="term" value="F:serine-type endopeptidase activity"/>
    <property type="evidence" value="ECO:0007669"/>
    <property type="project" value="UniProtKB-UniRule"/>
</dbReference>
<proteinExistence type="inferred from homology"/>
<dbReference type="OrthoDB" id="5405281at2"/>
<dbReference type="InterPro" id="IPR050131">
    <property type="entry name" value="Peptidase_S8_subtilisin-like"/>
</dbReference>
<keyword evidence="2 5" id="KW-0645">Protease</keyword>
<protein>
    <submittedName>
        <fullName evidence="9">Peptidase S8</fullName>
    </submittedName>
</protein>
<gene>
    <name evidence="9" type="ORF">YH63_021225</name>
</gene>
<evidence type="ECO:0000259" key="8">
    <source>
        <dbReference type="Pfam" id="PF00082"/>
    </source>
</evidence>
<feature type="chain" id="PRO_5020228023" evidence="7">
    <location>
        <begin position="41"/>
        <end position="504"/>
    </location>
</feature>
<dbReference type="InterPro" id="IPR015500">
    <property type="entry name" value="Peptidase_S8_subtilisin-rel"/>
</dbReference>
<feature type="signal peptide" evidence="7">
    <location>
        <begin position="1"/>
        <end position="40"/>
    </location>
</feature>
<comment type="caution">
    <text evidence="9">The sequence shown here is derived from an EMBL/GenBank/DDBJ whole genome shotgun (WGS) entry which is preliminary data.</text>
</comment>
<evidence type="ECO:0000256" key="2">
    <source>
        <dbReference type="ARBA" id="ARBA00022670"/>
    </source>
</evidence>
<dbReference type="PANTHER" id="PTHR43806">
    <property type="entry name" value="PEPTIDASE S8"/>
    <property type="match status" value="1"/>
</dbReference>
<evidence type="ECO:0000256" key="3">
    <source>
        <dbReference type="ARBA" id="ARBA00022801"/>
    </source>
</evidence>
<evidence type="ECO:0000256" key="6">
    <source>
        <dbReference type="SAM" id="MobiDB-lite"/>
    </source>
</evidence>
<dbReference type="InterPro" id="IPR022398">
    <property type="entry name" value="Peptidase_S8_His-AS"/>
</dbReference>
<dbReference type="InterPro" id="IPR036852">
    <property type="entry name" value="Peptidase_S8/S53_dom_sf"/>
</dbReference>
<dbReference type="GO" id="GO:0006508">
    <property type="term" value="P:proteolysis"/>
    <property type="evidence" value="ECO:0007669"/>
    <property type="project" value="UniProtKB-KW"/>
</dbReference>
<evidence type="ECO:0000313" key="9">
    <source>
        <dbReference type="EMBL" id="TKT73744.1"/>
    </source>
</evidence>
<evidence type="ECO:0000256" key="1">
    <source>
        <dbReference type="ARBA" id="ARBA00011073"/>
    </source>
</evidence>
<name>A0A4U6BXZ0_9BRAD</name>
<feature type="active site" description="Charge relay system" evidence="5">
    <location>
        <position position="247"/>
    </location>
</feature>
<evidence type="ECO:0000256" key="5">
    <source>
        <dbReference type="PROSITE-ProRule" id="PRU01240"/>
    </source>
</evidence>
<feature type="region of interest" description="Disordered" evidence="6">
    <location>
        <begin position="82"/>
        <end position="121"/>
    </location>
</feature>
<sequence>MTETGKGKGDFIRKARLMRSARSIAVAAVILSLATPQAFAQYSGMSMRTGPSMNVGPRININPTIRPNIGYDGYDRIRPKPRPYIVREYDGPPADYYDDPPPNYRKKQQPNKNAGKKSAPVAADNTYVAKEVLIEIAGTPTDAQADELARRHRLTRVQSQNFPLTNSTFFRWRITDSRSVDTVVRELVAGGNVKAAQRNNIFKLQQDATPAGAKSQGDPVQYALAKMRLPEAHALSVGADVTIAVIDSGIDVTHPELAGVITGTFDALNNGEGPHPHGTSIAGVIASHARLMGTAPSSHLLAIRAFGSQKSGAESTSFLILKSLDYALAKNARIINMSFAGPHDPAMERGLAAAAAKGIVLVAAAGNAGVKSPPLYPAADRNVIAVTATDQSDRLFVQSNRGSYVAISAPGVDILSPAPDGKYQMSSGTSLSAAYVSGVAALMIARNPGISSADVRATLTSTARDLGPKGRDDQFGAGQADAFSAVSAVIPAPVAAASDDTSKR</sequence>
<dbReference type="PROSITE" id="PS51892">
    <property type="entry name" value="SUBTILASE"/>
    <property type="match status" value="1"/>
</dbReference>
<dbReference type="PRINTS" id="PR00723">
    <property type="entry name" value="SUBTILISIN"/>
</dbReference>